<keyword evidence="2" id="KW-0732">Signal</keyword>
<keyword evidence="5" id="KW-1185">Reference proteome</keyword>
<dbReference type="GO" id="GO:0016787">
    <property type="term" value="F:hydrolase activity"/>
    <property type="evidence" value="ECO:0007669"/>
    <property type="project" value="UniProtKB-KW"/>
</dbReference>
<gene>
    <name evidence="4" type="ORF">BG60_18840</name>
</gene>
<keyword evidence="1 4" id="KW-0378">Hydrolase</keyword>
<evidence type="ECO:0000256" key="1">
    <source>
        <dbReference type="ARBA" id="ARBA00022801"/>
    </source>
</evidence>
<evidence type="ECO:0000256" key="2">
    <source>
        <dbReference type="SAM" id="SignalP"/>
    </source>
</evidence>
<dbReference type="EMBL" id="JFHD01000028">
    <property type="protein sequence ID" value="KDR27118.1"/>
    <property type="molecule type" value="Genomic_DNA"/>
</dbReference>
<dbReference type="PANTHER" id="PTHR48081">
    <property type="entry name" value="AB HYDROLASE SUPERFAMILY PROTEIN C4A8.06C"/>
    <property type="match status" value="1"/>
</dbReference>
<dbReference type="PANTHER" id="PTHR48081:SF9">
    <property type="entry name" value="CARBOXYLESTERASE"/>
    <property type="match status" value="1"/>
</dbReference>
<dbReference type="Proteomes" id="UP000027451">
    <property type="component" value="Unassembled WGS sequence"/>
</dbReference>
<dbReference type="SUPFAM" id="SSF53474">
    <property type="entry name" value="alpha/beta-Hydrolases"/>
    <property type="match status" value="1"/>
</dbReference>
<feature type="chain" id="PRO_5024986454" evidence="2">
    <location>
        <begin position="36"/>
        <end position="291"/>
    </location>
</feature>
<evidence type="ECO:0000259" key="3">
    <source>
        <dbReference type="Pfam" id="PF20434"/>
    </source>
</evidence>
<dbReference type="InterPro" id="IPR029058">
    <property type="entry name" value="AB_hydrolase_fold"/>
</dbReference>
<name>A0A656QCV6_9BURK</name>
<dbReference type="Pfam" id="PF20434">
    <property type="entry name" value="BD-FAE"/>
    <property type="match status" value="1"/>
</dbReference>
<protein>
    <submittedName>
        <fullName evidence="4">Alpha/beta hydrolase</fullName>
    </submittedName>
</protein>
<dbReference type="InterPro" id="IPR050300">
    <property type="entry name" value="GDXG_lipolytic_enzyme"/>
</dbReference>
<feature type="domain" description="BD-FAE-like" evidence="3">
    <location>
        <begin position="59"/>
        <end position="164"/>
    </location>
</feature>
<dbReference type="InterPro" id="IPR049492">
    <property type="entry name" value="BD-FAE-like_dom"/>
</dbReference>
<proteinExistence type="predicted"/>
<dbReference type="Gene3D" id="3.40.50.1820">
    <property type="entry name" value="alpha/beta hydrolase"/>
    <property type="match status" value="1"/>
</dbReference>
<evidence type="ECO:0000313" key="5">
    <source>
        <dbReference type="Proteomes" id="UP000027451"/>
    </source>
</evidence>
<feature type="signal peptide" evidence="2">
    <location>
        <begin position="1"/>
        <end position="35"/>
    </location>
</feature>
<dbReference type="AlphaFoldDB" id="A0A656QCV6"/>
<comment type="caution">
    <text evidence="4">The sequence shown here is derived from an EMBL/GenBank/DDBJ whole genome shotgun (WGS) entry which is preliminary data.</text>
</comment>
<evidence type="ECO:0000313" key="4">
    <source>
        <dbReference type="EMBL" id="KDR27118.1"/>
    </source>
</evidence>
<accession>A0A656QCV6</accession>
<sequence>MSCRLKKYSERNMHFPARRKFIALALAACVGGVIAARALEHDSERADGIAYGTDPRERLDVYAPDSGTPGNRPVVVYFYGGGWQSGHRKDSRNIAEALAAHGIVTVAPDYRIYPQAVFPGFLDDAAAAVRWARDHAHEYGGDPNRIFLMGHSSGAHLASMLATDPRYLATQGIANTSLRGMIGLAGPYAAIPTSDPHMDEIFPAALRAGALPIAFISGDEPPMLLAAGTADTDVDPRNSDRFAEALRAHHDAVVLKKYAGYGHDTIIDTFSASRRKDSPVLADVVAFIGAH</sequence>
<reference evidence="4 5" key="1">
    <citation type="submission" date="2014-03" db="EMBL/GenBank/DDBJ databases">
        <title>Draft Genome Sequences of Four Burkholderia Strains.</title>
        <authorList>
            <person name="Liu X.Y."/>
            <person name="Li C.X."/>
            <person name="Xu J.H."/>
        </authorList>
    </citation>
    <scope>NUCLEOTIDE SEQUENCE [LARGE SCALE GENOMIC DNA]</scope>
    <source>
        <strain evidence="4 5">OP-1</strain>
    </source>
</reference>
<organism evidence="4 5">
    <name type="scientific">Caballeronia zhejiangensis</name>
    <dbReference type="NCBI Taxonomy" id="871203"/>
    <lineage>
        <taxon>Bacteria</taxon>
        <taxon>Pseudomonadati</taxon>
        <taxon>Pseudomonadota</taxon>
        <taxon>Betaproteobacteria</taxon>
        <taxon>Burkholderiales</taxon>
        <taxon>Burkholderiaceae</taxon>
        <taxon>Caballeronia</taxon>
    </lineage>
</organism>